<protein>
    <submittedName>
        <fullName evidence="6">Spermidine/putrescine ABC transporter ATP-binding protein</fullName>
    </submittedName>
</protein>
<dbReference type="PANTHER" id="PTHR42781">
    <property type="entry name" value="SPERMIDINE/PUTRESCINE IMPORT ATP-BINDING PROTEIN POTA"/>
    <property type="match status" value="1"/>
</dbReference>
<feature type="compositionally biased region" description="Basic and acidic residues" evidence="4">
    <location>
        <begin position="342"/>
        <end position="354"/>
    </location>
</feature>
<dbReference type="SMART" id="SM00382">
    <property type="entry name" value="AAA"/>
    <property type="match status" value="1"/>
</dbReference>
<proteinExistence type="predicted"/>
<evidence type="ECO:0000256" key="4">
    <source>
        <dbReference type="SAM" id="MobiDB-lite"/>
    </source>
</evidence>
<dbReference type="EMBL" id="BJXL01000020">
    <property type="protein sequence ID" value="GEM82763.1"/>
    <property type="molecule type" value="Genomic_DNA"/>
</dbReference>
<evidence type="ECO:0000256" key="3">
    <source>
        <dbReference type="ARBA" id="ARBA00022840"/>
    </source>
</evidence>
<dbReference type="InterPro" id="IPR003593">
    <property type="entry name" value="AAA+_ATPase"/>
</dbReference>
<dbReference type="InterPro" id="IPR003439">
    <property type="entry name" value="ABC_transporter-like_ATP-bd"/>
</dbReference>
<name>A0A511QZF7_9DEIN</name>
<evidence type="ECO:0000313" key="6">
    <source>
        <dbReference type="EMBL" id="GEM82763.1"/>
    </source>
</evidence>
<dbReference type="GO" id="GO:0043190">
    <property type="term" value="C:ATP-binding cassette (ABC) transporter complex"/>
    <property type="evidence" value="ECO:0007669"/>
    <property type="project" value="InterPro"/>
</dbReference>
<gene>
    <name evidence="6" type="ORF">MHY01S_09290</name>
</gene>
<reference evidence="6 7" key="1">
    <citation type="submission" date="2019-07" db="EMBL/GenBank/DDBJ databases">
        <title>Whole genome shotgun sequence of Meiothermus hypogaeus NBRC 106114.</title>
        <authorList>
            <person name="Hosoyama A."/>
            <person name="Uohara A."/>
            <person name="Ohji S."/>
            <person name="Ichikawa N."/>
        </authorList>
    </citation>
    <scope>NUCLEOTIDE SEQUENCE [LARGE SCALE GENOMIC DNA]</scope>
    <source>
        <strain evidence="6 7">NBRC 106114</strain>
    </source>
</reference>
<keyword evidence="2" id="KW-0547">Nucleotide-binding</keyword>
<dbReference type="GO" id="GO:0016887">
    <property type="term" value="F:ATP hydrolysis activity"/>
    <property type="evidence" value="ECO:0007669"/>
    <property type="project" value="InterPro"/>
</dbReference>
<keyword evidence="1" id="KW-0813">Transport</keyword>
<feature type="domain" description="ABC transporter" evidence="5">
    <location>
        <begin position="14"/>
        <end position="244"/>
    </location>
</feature>
<dbReference type="RefSeq" id="WP_240637232.1">
    <property type="nucleotide sequence ID" value="NZ_BJXL01000020.1"/>
</dbReference>
<dbReference type="FunFam" id="3.40.50.300:FF:000133">
    <property type="entry name" value="Spermidine/putrescine import ATP-binding protein PotA"/>
    <property type="match status" value="1"/>
</dbReference>
<evidence type="ECO:0000313" key="7">
    <source>
        <dbReference type="Proteomes" id="UP000321197"/>
    </source>
</evidence>
<feature type="compositionally biased region" description="Low complexity" evidence="4">
    <location>
        <begin position="330"/>
        <end position="341"/>
    </location>
</feature>
<dbReference type="PROSITE" id="PS50893">
    <property type="entry name" value="ABC_TRANSPORTER_2"/>
    <property type="match status" value="1"/>
</dbReference>
<evidence type="ECO:0000256" key="2">
    <source>
        <dbReference type="ARBA" id="ARBA00022741"/>
    </source>
</evidence>
<dbReference type="PROSITE" id="PS00211">
    <property type="entry name" value="ABC_TRANSPORTER_1"/>
    <property type="match status" value="1"/>
</dbReference>
<dbReference type="GO" id="GO:0005524">
    <property type="term" value="F:ATP binding"/>
    <property type="evidence" value="ECO:0007669"/>
    <property type="project" value="UniProtKB-KW"/>
</dbReference>
<dbReference type="Proteomes" id="UP000321197">
    <property type="component" value="Unassembled WGS sequence"/>
</dbReference>
<dbReference type="SUPFAM" id="SSF50331">
    <property type="entry name" value="MOP-like"/>
    <property type="match status" value="1"/>
</dbReference>
<dbReference type="InterPro" id="IPR027417">
    <property type="entry name" value="P-loop_NTPase"/>
</dbReference>
<accession>A0A511QZF7</accession>
<sequence length="401" mass="44649">MTTVARPPATGESLSIQNVVKKFGDFTALGGVSLEVPSGEFFTLLGPSGCGKTTLLRIIAGLEVPTEGRVVLLGKDITPLPANQRPVNTVFQSYALFPHLSVWENIAFGLKSRRMDKAEVERRVKYGLEILQLERFKDRLPHQLSGGQRQRVALARALVNEPQVLLLDEPMSALDAKLRAEVQVQLRRLQQQLGLTFILVTHDQDEAMAVSDRIALMRMGHLEQVGTPDEVYERPRTRYAAEFLGAANLIKGLRLPMGFEASFGKLALNRTPPWDEGYVAIRPERVRLSEVEPRQNGLRVRVREAVYRGAYQEVWLETRRARASDELRESLSSSAMASSSLETRRARASDELRESLSSSAMASSSLEPCDIRVRTAPHPTFQAGQELWAELPADALVVLDE</sequence>
<dbReference type="InterPro" id="IPR017871">
    <property type="entry name" value="ABC_transporter-like_CS"/>
</dbReference>
<organism evidence="6 7">
    <name type="scientific">Meiothermus hypogaeus NBRC 106114</name>
    <dbReference type="NCBI Taxonomy" id="1227553"/>
    <lineage>
        <taxon>Bacteria</taxon>
        <taxon>Thermotogati</taxon>
        <taxon>Deinococcota</taxon>
        <taxon>Deinococci</taxon>
        <taxon>Thermales</taxon>
        <taxon>Thermaceae</taxon>
        <taxon>Meiothermus</taxon>
    </lineage>
</organism>
<dbReference type="PANTHER" id="PTHR42781:SF4">
    <property type="entry name" value="SPERMIDINE_PUTRESCINE IMPORT ATP-BINDING PROTEIN POTA"/>
    <property type="match status" value="1"/>
</dbReference>
<comment type="caution">
    <text evidence="6">The sequence shown here is derived from an EMBL/GenBank/DDBJ whole genome shotgun (WGS) entry which is preliminary data.</text>
</comment>
<keyword evidence="3 6" id="KW-0067">ATP-binding</keyword>
<dbReference type="Pfam" id="PF08402">
    <property type="entry name" value="TOBE_2"/>
    <property type="match status" value="1"/>
</dbReference>
<evidence type="ECO:0000256" key="1">
    <source>
        <dbReference type="ARBA" id="ARBA00022448"/>
    </source>
</evidence>
<dbReference type="InterPro" id="IPR050093">
    <property type="entry name" value="ABC_SmlMolc_Importer"/>
</dbReference>
<dbReference type="InterPro" id="IPR008995">
    <property type="entry name" value="Mo/tungstate-bd_C_term_dom"/>
</dbReference>
<dbReference type="InterPro" id="IPR013611">
    <property type="entry name" value="Transp-assoc_OB_typ2"/>
</dbReference>
<dbReference type="AlphaFoldDB" id="A0A511QZF7"/>
<dbReference type="Gene3D" id="3.40.50.300">
    <property type="entry name" value="P-loop containing nucleotide triphosphate hydrolases"/>
    <property type="match status" value="1"/>
</dbReference>
<feature type="region of interest" description="Disordered" evidence="4">
    <location>
        <begin position="328"/>
        <end position="363"/>
    </location>
</feature>
<evidence type="ECO:0000259" key="5">
    <source>
        <dbReference type="PROSITE" id="PS50893"/>
    </source>
</evidence>
<dbReference type="GO" id="GO:0022857">
    <property type="term" value="F:transmembrane transporter activity"/>
    <property type="evidence" value="ECO:0007669"/>
    <property type="project" value="InterPro"/>
</dbReference>
<dbReference type="SUPFAM" id="SSF52540">
    <property type="entry name" value="P-loop containing nucleoside triphosphate hydrolases"/>
    <property type="match status" value="1"/>
</dbReference>
<dbReference type="Pfam" id="PF00005">
    <property type="entry name" value="ABC_tran"/>
    <property type="match status" value="1"/>
</dbReference>